<evidence type="ECO:0000313" key="3">
    <source>
        <dbReference type="Proteomes" id="UP000630718"/>
    </source>
</evidence>
<dbReference type="Proteomes" id="UP000630718">
    <property type="component" value="Unassembled WGS sequence"/>
</dbReference>
<name>A0A919ACL3_9ACTN</name>
<evidence type="ECO:0000313" key="2">
    <source>
        <dbReference type="EMBL" id="GHE99371.1"/>
    </source>
</evidence>
<dbReference type="Pfam" id="PF16289">
    <property type="entry name" value="PIN_12"/>
    <property type="match status" value="1"/>
</dbReference>
<protein>
    <recommendedName>
        <fullName evidence="1">DUF4935 domain-containing protein</fullName>
    </recommendedName>
</protein>
<evidence type="ECO:0000259" key="1">
    <source>
        <dbReference type="Pfam" id="PF16289"/>
    </source>
</evidence>
<dbReference type="AlphaFoldDB" id="A0A919ACL3"/>
<reference evidence="2" key="2">
    <citation type="submission" date="2020-09" db="EMBL/GenBank/DDBJ databases">
        <authorList>
            <person name="Sun Q."/>
            <person name="Ohkuma M."/>
        </authorList>
    </citation>
    <scope>NUCLEOTIDE SEQUENCE</scope>
    <source>
        <strain evidence="2">JCM 4477</strain>
    </source>
</reference>
<reference evidence="2" key="1">
    <citation type="journal article" date="2014" name="Int. J. Syst. Evol. Microbiol.">
        <title>Complete genome sequence of Corynebacterium casei LMG S-19264T (=DSM 44701T), isolated from a smear-ripened cheese.</title>
        <authorList>
            <consortium name="US DOE Joint Genome Institute (JGI-PGF)"/>
            <person name="Walter F."/>
            <person name="Albersmeier A."/>
            <person name="Kalinowski J."/>
            <person name="Ruckert C."/>
        </authorList>
    </citation>
    <scope>NUCLEOTIDE SEQUENCE</scope>
    <source>
        <strain evidence="2">JCM 4477</strain>
    </source>
</reference>
<keyword evidence="3" id="KW-1185">Reference proteome</keyword>
<accession>A0A919ACL3</accession>
<sequence length="388" mass="42129">MQVIVIDSNQILSMPPGSPSWSLLRVVGERTGHSLAISEVSLWEVLSSARRRLEDDIAAFERAWNKLAGRLESYAPENSALPFTLNHIGFGPDAGDPEKAVRAYEAQLRQRFRVLRTPESVASEALRREAWREPPCKDNGEGGRDAAIWLTAAAAAEADVDPEGRKLPLLLVSNDGGFTDPRNKGQLHPALANDLPEGVCARLCRSLPEVFAEISQPADAADLLPMMNSADIIDALITAILDSKFPGKPEVHEAGSADGNRRIFTMGEILRATRASFKGFQAAPAKCTSDGETWICASGTWVFPRPHDSDTDLAWAFRGISEYNQHGLEATATLFWAFTAGESSSHVQVIDASLNGDLAPGLIVARDGSSVMVNWAMQQAPGYWQEII</sequence>
<organism evidence="2 3">
    <name type="scientific">Streptomyces fumanus</name>
    <dbReference type="NCBI Taxonomy" id="67302"/>
    <lineage>
        <taxon>Bacteria</taxon>
        <taxon>Bacillati</taxon>
        <taxon>Actinomycetota</taxon>
        <taxon>Actinomycetes</taxon>
        <taxon>Kitasatosporales</taxon>
        <taxon>Streptomycetaceae</taxon>
        <taxon>Streptomyces</taxon>
    </lineage>
</organism>
<proteinExistence type="predicted"/>
<comment type="caution">
    <text evidence="2">The sequence shown here is derived from an EMBL/GenBank/DDBJ whole genome shotgun (WGS) entry which is preliminary data.</text>
</comment>
<gene>
    <name evidence="2" type="ORF">GCM10018772_24670</name>
</gene>
<feature type="domain" description="DUF4935" evidence="1">
    <location>
        <begin position="4"/>
        <end position="178"/>
    </location>
</feature>
<dbReference type="InterPro" id="IPR032557">
    <property type="entry name" value="DUF4935"/>
</dbReference>
<dbReference type="EMBL" id="BNBI01000005">
    <property type="protein sequence ID" value="GHE99371.1"/>
    <property type="molecule type" value="Genomic_DNA"/>
</dbReference>